<evidence type="ECO:0000313" key="10">
    <source>
        <dbReference type="Proteomes" id="UP000062475"/>
    </source>
</evidence>
<evidence type="ECO:0000313" key="11">
    <source>
        <dbReference type="Proteomes" id="UP000068832"/>
    </source>
</evidence>
<protein>
    <recommendedName>
        <fullName evidence="1">Ribbon-helix-helix protein CopG domain-containing protein</fullName>
    </recommendedName>
</protein>
<dbReference type="Proteomes" id="UP000062475">
    <property type="component" value="Chromosome"/>
</dbReference>
<evidence type="ECO:0000313" key="7">
    <source>
        <dbReference type="Proteomes" id="UP000056255"/>
    </source>
</evidence>
<dbReference type="Pfam" id="PF01402">
    <property type="entry name" value="RHH_1"/>
    <property type="match status" value="1"/>
</dbReference>
<dbReference type="AlphaFoldDB" id="A0A0K1SYH9"/>
<accession>A0A0K1SYH9</accession>
<dbReference type="InterPro" id="IPR002145">
    <property type="entry name" value="CopG"/>
</dbReference>
<reference evidence="8 9" key="1">
    <citation type="journal article" date="2015" name="Genome Announc.">
        <title>Complete Genome Sequences of Evolved Arsenate-Resistant Metallosphaera sedula Strains.</title>
        <authorList>
            <person name="Ai C."/>
            <person name="McCarthy S."/>
            <person name="Schackwitz W."/>
            <person name="Martin J."/>
            <person name="Lipzen A."/>
            <person name="Blum P."/>
        </authorList>
    </citation>
    <scope>NUCLEOTIDE SEQUENCE [LARGE SCALE GENOMIC DNA]</scope>
    <source>
        <strain evidence="4 9">ARS120-1</strain>
        <strain evidence="5 8">ARS120-2</strain>
        <strain evidence="2 11">ARS50-1</strain>
        <strain evidence="3 10">ARS50-2</strain>
    </source>
</reference>
<reference evidence="6 7" key="2">
    <citation type="submission" date="2015-07" db="EMBL/GenBank/DDBJ databases">
        <title>Physiological, transcriptional responses and genome re-sequencing of acid resistant extremely thermoacidophilic Metallosphaera sedula SARC-M1.</title>
        <authorList>
            <person name="Ai C."/>
            <person name="McCarthy S."/>
            <person name="Eckrich V."/>
            <person name="Rudrappa D."/>
            <person name="Qiu G."/>
            <person name="Blum P."/>
        </authorList>
    </citation>
    <scope>NUCLEOTIDE SEQUENCE [LARGE SCALE GENOMIC DNA]</scope>
    <source>
        <strain evidence="6 7">SARC-M1</strain>
    </source>
</reference>
<evidence type="ECO:0000313" key="3">
    <source>
        <dbReference type="EMBL" id="AKV77424.1"/>
    </source>
</evidence>
<feature type="domain" description="Ribbon-helix-helix protein CopG" evidence="1">
    <location>
        <begin position="26"/>
        <end position="56"/>
    </location>
</feature>
<evidence type="ECO:0000313" key="5">
    <source>
        <dbReference type="EMBL" id="AKV81921.1"/>
    </source>
</evidence>
<dbReference type="Proteomes" id="UP000068832">
    <property type="component" value="Chromosome"/>
</dbReference>
<evidence type="ECO:0000259" key="1">
    <source>
        <dbReference type="Pfam" id="PF01402"/>
    </source>
</evidence>
<dbReference type="GO" id="GO:0006355">
    <property type="term" value="P:regulation of DNA-templated transcription"/>
    <property type="evidence" value="ECO:0007669"/>
    <property type="project" value="InterPro"/>
</dbReference>
<gene>
    <name evidence="2" type="ORF">MsedA_2342</name>
    <name evidence="3" type="ORF">MsedB_2345</name>
    <name evidence="4" type="ORF">MsedC_2342</name>
    <name evidence="5" type="ORF">MsedD_2343</name>
    <name evidence="6" type="ORF">MsedE_2346</name>
</gene>
<evidence type="ECO:0000313" key="6">
    <source>
        <dbReference type="EMBL" id="AKV84156.1"/>
    </source>
</evidence>
<evidence type="ECO:0000313" key="8">
    <source>
        <dbReference type="Proteomes" id="UP000061362"/>
    </source>
</evidence>
<dbReference type="EMBL" id="CP012174">
    <property type="protein sequence ID" value="AKV79676.1"/>
    <property type="molecule type" value="Genomic_DNA"/>
</dbReference>
<dbReference type="EMBL" id="CP012176">
    <property type="protein sequence ID" value="AKV84156.1"/>
    <property type="molecule type" value="Genomic_DNA"/>
</dbReference>
<dbReference type="Proteomes" id="UP000062398">
    <property type="component" value="Chromosome"/>
</dbReference>
<dbReference type="Proteomes" id="UP000056255">
    <property type="component" value="Chromosome"/>
</dbReference>
<dbReference type="Proteomes" id="UP000061362">
    <property type="component" value="Chromosome"/>
</dbReference>
<dbReference type="EMBL" id="CP012173">
    <property type="protein sequence ID" value="AKV77424.1"/>
    <property type="molecule type" value="Genomic_DNA"/>
</dbReference>
<proteinExistence type="predicted"/>
<dbReference type="Gene3D" id="1.10.1220.10">
    <property type="entry name" value="Met repressor-like"/>
    <property type="match status" value="1"/>
</dbReference>
<dbReference type="EMBL" id="CP012172">
    <property type="protein sequence ID" value="AKV75188.1"/>
    <property type="molecule type" value="Genomic_DNA"/>
</dbReference>
<dbReference type="CDD" id="cd22231">
    <property type="entry name" value="RHH_NikR_HicB-like"/>
    <property type="match status" value="1"/>
</dbReference>
<sequence length="61" mass="7078">MTGSMAVYESKKPKVERYVFYAPYDFIEKVDEVGRKMGVTNRSELIRMALRDLIEKWGASS</sequence>
<dbReference type="EMBL" id="CP012175">
    <property type="protein sequence ID" value="AKV81921.1"/>
    <property type="molecule type" value="Genomic_DNA"/>
</dbReference>
<evidence type="ECO:0000313" key="9">
    <source>
        <dbReference type="Proteomes" id="UP000062398"/>
    </source>
</evidence>
<name>A0A0K1SYH9_9CREN</name>
<evidence type="ECO:0000313" key="2">
    <source>
        <dbReference type="EMBL" id="AKV75188.1"/>
    </source>
</evidence>
<dbReference type="InterPro" id="IPR013321">
    <property type="entry name" value="Arc_rbn_hlx_hlx"/>
</dbReference>
<dbReference type="SUPFAM" id="SSF47598">
    <property type="entry name" value="Ribbon-helix-helix"/>
    <property type="match status" value="1"/>
</dbReference>
<organism evidence="4 9">
    <name type="scientific">Metallosphaera sedula</name>
    <dbReference type="NCBI Taxonomy" id="43687"/>
    <lineage>
        <taxon>Archaea</taxon>
        <taxon>Thermoproteota</taxon>
        <taxon>Thermoprotei</taxon>
        <taxon>Sulfolobales</taxon>
        <taxon>Sulfolobaceae</taxon>
        <taxon>Metallosphaera</taxon>
    </lineage>
</organism>
<evidence type="ECO:0000313" key="4">
    <source>
        <dbReference type="EMBL" id="AKV79676.1"/>
    </source>
</evidence>
<dbReference type="InterPro" id="IPR010985">
    <property type="entry name" value="Ribbon_hlx_hlx"/>
</dbReference>
<dbReference type="PATRIC" id="fig|43687.5.peg.2445"/>